<organism evidence="1 2">
    <name type="scientific">Posidoniimonas corsicana</name>
    <dbReference type="NCBI Taxonomy" id="1938618"/>
    <lineage>
        <taxon>Bacteria</taxon>
        <taxon>Pseudomonadati</taxon>
        <taxon>Planctomycetota</taxon>
        <taxon>Planctomycetia</taxon>
        <taxon>Pirellulales</taxon>
        <taxon>Lacipirellulaceae</taxon>
        <taxon>Posidoniimonas</taxon>
    </lineage>
</organism>
<reference evidence="1 2" key="1">
    <citation type="submission" date="2019-02" db="EMBL/GenBank/DDBJ databases">
        <title>Deep-cultivation of Planctomycetes and their phenomic and genomic characterization uncovers novel biology.</title>
        <authorList>
            <person name="Wiegand S."/>
            <person name="Jogler M."/>
            <person name="Boedeker C."/>
            <person name="Pinto D."/>
            <person name="Vollmers J."/>
            <person name="Rivas-Marin E."/>
            <person name="Kohn T."/>
            <person name="Peeters S.H."/>
            <person name="Heuer A."/>
            <person name="Rast P."/>
            <person name="Oberbeckmann S."/>
            <person name="Bunk B."/>
            <person name="Jeske O."/>
            <person name="Meyerdierks A."/>
            <person name="Storesund J.E."/>
            <person name="Kallscheuer N."/>
            <person name="Luecker S."/>
            <person name="Lage O.M."/>
            <person name="Pohl T."/>
            <person name="Merkel B.J."/>
            <person name="Hornburger P."/>
            <person name="Mueller R.-W."/>
            <person name="Bruemmer F."/>
            <person name="Labrenz M."/>
            <person name="Spormann A.M."/>
            <person name="Op Den Camp H."/>
            <person name="Overmann J."/>
            <person name="Amann R."/>
            <person name="Jetten M.S.M."/>
            <person name="Mascher T."/>
            <person name="Medema M.H."/>
            <person name="Devos D.P."/>
            <person name="Kaster A.-K."/>
            <person name="Ovreas L."/>
            <person name="Rohde M."/>
            <person name="Galperin M.Y."/>
            <person name="Jogler C."/>
        </authorList>
    </citation>
    <scope>NUCLEOTIDE SEQUENCE [LARGE SCALE GENOMIC DNA]</scope>
    <source>
        <strain evidence="1 2">KOR34</strain>
    </source>
</reference>
<dbReference type="InterPro" id="IPR018247">
    <property type="entry name" value="EF_Hand_1_Ca_BS"/>
</dbReference>
<accession>A0A5C5VIW2</accession>
<evidence type="ECO:0008006" key="3">
    <source>
        <dbReference type="Google" id="ProtNLM"/>
    </source>
</evidence>
<keyword evidence="2" id="KW-1185">Reference proteome</keyword>
<protein>
    <recommendedName>
        <fullName evidence="3">Dockerin domain-containing protein</fullName>
    </recommendedName>
</protein>
<proteinExistence type="predicted"/>
<dbReference type="Proteomes" id="UP000316714">
    <property type="component" value="Unassembled WGS sequence"/>
</dbReference>
<dbReference type="PROSITE" id="PS51257">
    <property type="entry name" value="PROKAR_LIPOPROTEIN"/>
    <property type="match status" value="1"/>
</dbReference>
<comment type="caution">
    <text evidence="1">The sequence shown here is derived from an EMBL/GenBank/DDBJ whole genome shotgun (WGS) entry which is preliminary data.</text>
</comment>
<name>A0A5C5VIW2_9BACT</name>
<dbReference type="PROSITE" id="PS00018">
    <property type="entry name" value="EF_HAND_1"/>
    <property type="match status" value="1"/>
</dbReference>
<gene>
    <name evidence="1" type="ORF">KOR34_30090</name>
</gene>
<sequence>MESVGLRGAGVVVLGAAALVASCCTLCSGDTLIPVVTGGLKDTSPRDGLADAIESGAFIASVTGGEYRAIAEFDVTDVPSGLVLSANVTGTIGPNNSVDVGLREHLIEFYTADGVLGLDDFSVPGIYVGDVAHASGDRTDFDFDITGILHNLLAAGATHVGMRVSPQTELLPFDVLYTNELFSDAPRINFELLPEGAGTLQVLPSLDAEFELVEGVWEVDETSNTINPRWIDFADIDRRGALEFSLADLPDNVTITDAKIEFDIWSLGGGAGDTTDAPIYGYAGDGAMTVADVLDTSTQIGVLGPVEELDPIRVELDHEFINTLLQNGEEFLGLAILGDPDYNSVGFATTDFAASSSSAVAPQLFLTYVPNEAPAGLPGDFNDDGVVDAADYTVWRDHQGAADEAALSGNGDGLSGVGQGDYAVWRDNYGATSDAGPATTAPAPAAATLLVAAMVAAGARQLSRSSSSL</sequence>
<dbReference type="AlphaFoldDB" id="A0A5C5VIW2"/>
<evidence type="ECO:0000313" key="1">
    <source>
        <dbReference type="EMBL" id="TWT38041.1"/>
    </source>
</evidence>
<evidence type="ECO:0000313" key="2">
    <source>
        <dbReference type="Proteomes" id="UP000316714"/>
    </source>
</evidence>
<dbReference type="EMBL" id="SIHJ01000001">
    <property type="protein sequence ID" value="TWT38041.1"/>
    <property type="molecule type" value="Genomic_DNA"/>
</dbReference>